<dbReference type="AlphaFoldDB" id="X1AM27"/>
<protein>
    <submittedName>
        <fullName evidence="1">Uncharacterized protein</fullName>
    </submittedName>
</protein>
<gene>
    <name evidence="1" type="ORF">S01H4_36078</name>
</gene>
<accession>X1AM27</accession>
<evidence type="ECO:0000313" key="1">
    <source>
        <dbReference type="EMBL" id="GAG83760.1"/>
    </source>
</evidence>
<proteinExistence type="predicted"/>
<name>X1AM27_9ZZZZ</name>
<sequence length="258" mass="27893">MPFNLVGFAEATPGAGIVPLNVALNEQLYRVVVDDLYITKEAPYVLGVFGIGTSTLGDILLRQAKMIDYAIKKTSLVADVAPLCSFTDYFGRPLPLRVDKLSVLAVNATDEANLVGVMLGSGKITQAMKDQVNPTHVISGYGDTNTVAYTWTHVPITWNQALDAGIYEIVGMRGSIFGNTEMGLMRLSIPGSQSWKPGVPAAQASADHEEWQSLEELPAKDWAVMGIQFDTEHLPNIEVLSIGVNSDENVELTLQKVG</sequence>
<reference evidence="1" key="1">
    <citation type="journal article" date="2014" name="Front. Microbiol.">
        <title>High frequency of phylogenetically diverse reductive dehalogenase-homologous genes in deep subseafloor sedimentary metagenomes.</title>
        <authorList>
            <person name="Kawai M."/>
            <person name="Futagami T."/>
            <person name="Toyoda A."/>
            <person name="Takaki Y."/>
            <person name="Nishi S."/>
            <person name="Hori S."/>
            <person name="Arai W."/>
            <person name="Tsubouchi T."/>
            <person name="Morono Y."/>
            <person name="Uchiyama I."/>
            <person name="Ito T."/>
            <person name="Fujiyama A."/>
            <person name="Inagaki F."/>
            <person name="Takami H."/>
        </authorList>
    </citation>
    <scope>NUCLEOTIDE SEQUENCE</scope>
    <source>
        <strain evidence="1">Expedition CK06-06</strain>
    </source>
</reference>
<organism evidence="1">
    <name type="scientific">marine sediment metagenome</name>
    <dbReference type="NCBI Taxonomy" id="412755"/>
    <lineage>
        <taxon>unclassified sequences</taxon>
        <taxon>metagenomes</taxon>
        <taxon>ecological metagenomes</taxon>
    </lineage>
</organism>
<dbReference type="EMBL" id="BART01019247">
    <property type="protein sequence ID" value="GAG83760.1"/>
    <property type="molecule type" value="Genomic_DNA"/>
</dbReference>
<comment type="caution">
    <text evidence="1">The sequence shown here is derived from an EMBL/GenBank/DDBJ whole genome shotgun (WGS) entry which is preliminary data.</text>
</comment>